<dbReference type="InterPro" id="IPR007410">
    <property type="entry name" value="LpqE-like"/>
</dbReference>
<dbReference type="Gene3D" id="2.60.40.1890">
    <property type="entry name" value="PCu(A)C copper chaperone"/>
    <property type="match status" value="1"/>
</dbReference>
<keyword evidence="1" id="KW-0732">Signal</keyword>
<dbReference type="Proteomes" id="UP001064087">
    <property type="component" value="Chromosome"/>
</dbReference>
<evidence type="ECO:0000313" key="3">
    <source>
        <dbReference type="Proteomes" id="UP001064087"/>
    </source>
</evidence>
<dbReference type="PANTHER" id="PTHR36302">
    <property type="entry name" value="BLR7088 PROTEIN"/>
    <property type="match status" value="1"/>
</dbReference>
<dbReference type="SUPFAM" id="SSF110087">
    <property type="entry name" value="DR1885-like metal-binding protein"/>
    <property type="match status" value="1"/>
</dbReference>
<dbReference type="InterPro" id="IPR036182">
    <property type="entry name" value="PCuAC_sf"/>
</dbReference>
<evidence type="ECO:0000313" key="2">
    <source>
        <dbReference type="EMBL" id="UXX82233.1"/>
    </source>
</evidence>
<dbReference type="InterPro" id="IPR058248">
    <property type="entry name" value="Lxx211020-like"/>
</dbReference>
<feature type="signal peptide" evidence="1">
    <location>
        <begin position="1"/>
        <end position="21"/>
    </location>
</feature>
<dbReference type="RefSeq" id="WP_263047220.1">
    <property type="nucleotide sequence ID" value="NZ_CP106738.1"/>
</dbReference>
<name>A0ABY6DAM2_9RHOB</name>
<proteinExistence type="predicted"/>
<protein>
    <submittedName>
        <fullName evidence="2">Copper chaperone PCu(A)C</fullName>
    </submittedName>
</protein>
<dbReference type="PANTHER" id="PTHR36302:SF1">
    <property type="entry name" value="COPPER CHAPERONE PCU(A)C"/>
    <property type="match status" value="1"/>
</dbReference>
<dbReference type="EMBL" id="CP106738">
    <property type="protein sequence ID" value="UXX82233.1"/>
    <property type="molecule type" value="Genomic_DNA"/>
</dbReference>
<organism evidence="2 3">
    <name type="scientific">Roseovarius pelagicus</name>
    <dbReference type="NCBI Taxonomy" id="2980108"/>
    <lineage>
        <taxon>Bacteria</taxon>
        <taxon>Pseudomonadati</taxon>
        <taxon>Pseudomonadota</taxon>
        <taxon>Alphaproteobacteria</taxon>
        <taxon>Rhodobacterales</taxon>
        <taxon>Roseobacteraceae</taxon>
        <taxon>Roseovarius</taxon>
    </lineage>
</organism>
<keyword evidence="3" id="KW-1185">Reference proteome</keyword>
<sequence length="160" mass="17028">MKRTTFAILAALTFVCTPAIAHEFKAGDLVIDHPMAFETTKTAMSGGGYLTITNTGSTADRLIAVRADFPKVQLHTTEEKDGVARMIHLEAIDLPAGETVTLAPGGMHVMFMGLGGDPFEVGEAIPATLVFEKSGEIDVKFNVEERTGHSTDHSTHGASD</sequence>
<reference evidence="2" key="1">
    <citation type="submission" date="2022-10" db="EMBL/GenBank/DDBJ databases">
        <title>Roseovarius pelagicus sp. nov., isolated from Arctic seawater.</title>
        <authorList>
            <person name="Hong Y.W."/>
            <person name="Hwang C.Y."/>
        </authorList>
    </citation>
    <scope>NUCLEOTIDE SEQUENCE</scope>
    <source>
        <strain evidence="2">HL-MP18</strain>
    </source>
</reference>
<accession>A0ABY6DAM2</accession>
<dbReference type="Pfam" id="PF04314">
    <property type="entry name" value="PCuAC"/>
    <property type="match status" value="1"/>
</dbReference>
<evidence type="ECO:0000256" key="1">
    <source>
        <dbReference type="SAM" id="SignalP"/>
    </source>
</evidence>
<gene>
    <name evidence="2" type="ORF">N7U68_14130</name>
</gene>
<feature type="chain" id="PRO_5047115697" evidence="1">
    <location>
        <begin position="22"/>
        <end position="160"/>
    </location>
</feature>